<sequence length="68" mass="8071">MKKENVFYRVIDCNKQQDDIARLNRVYSLLPDQYIDIYAEQRHGEIMARWPLLDELDARTAGDVTPCR</sequence>
<reference evidence="1 2" key="1">
    <citation type="submission" date="2019-09" db="EMBL/GenBank/DDBJ databases">
        <authorList>
            <person name="Li Y."/>
        </authorList>
    </citation>
    <scope>NUCLEOTIDE SEQUENCE [LARGE SCALE GENOMIC DNA]</scope>
    <source>
        <strain evidence="1 2">L3-3HA</strain>
    </source>
</reference>
<evidence type="ECO:0000313" key="1">
    <source>
        <dbReference type="EMBL" id="KAA9000775.1"/>
    </source>
</evidence>
<organism evidence="1 2">
    <name type="scientific">Affinibrenneria salicis</name>
    <dbReference type="NCBI Taxonomy" id="2590031"/>
    <lineage>
        <taxon>Bacteria</taxon>
        <taxon>Pseudomonadati</taxon>
        <taxon>Pseudomonadota</taxon>
        <taxon>Gammaproteobacteria</taxon>
        <taxon>Enterobacterales</taxon>
        <taxon>Pectobacteriaceae</taxon>
        <taxon>Affinibrenneria</taxon>
    </lineage>
</organism>
<proteinExistence type="predicted"/>
<dbReference type="EMBL" id="VYKJ01000004">
    <property type="protein sequence ID" value="KAA9000775.1"/>
    <property type="molecule type" value="Genomic_DNA"/>
</dbReference>
<comment type="caution">
    <text evidence="1">The sequence shown here is derived from an EMBL/GenBank/DDBJ whole genome shotgun (WGS) entry which is preliminary data.</text>
</comment>
<dbReference type="InterPro" id="IPR024487">
    <property type="entry name" value="CBP_BcsR"/>
</dbReference>
<dbReference type="NCBIfam" id="NF040717">
    <property type="entry name" value="BcsR_only"/>
    <property type="match status" value="1"/>
</dbReference>
<accession>A0A5J5G2C3</accession>
<dbReference type="Proteomes" id="UP000335415">
    <property type="component" value="Unassembled WGS sequence"/>
</dbReference>
<dbReference type="Pfam" id="PF10945">
    <property type="entry name" value="CBP_BcsR"/>
    <property type="match status" value="1"/>
</dbReference>
<gene>
    <name evidence="1" type="ORF">FJU30_10835</name>
</gene>
<name>A0A5J5G2C3_9GAMM</name>
<protein>
    <submittedName>
        <fullName evidence="1">Uncharacterized protein</fullName>
    </submittedName>
</protein>
<keyword evidence="2" id="KW-1185">Reference proteome</keyword>
<evidence type="ECO:0000313" key="2">
    <source>
        <dbReference type="Proteomes" id="UP000335415"/>
    </source>
</evidence>
<dbReference type="AlphaFoldDB" id="A0A5J5G2C3"/>
<dbReference type="OrthoDB" id="6636615at2"/>